<gene>
    <name evidence="2" type="ORF">C6P46_001181</name>
</gene>
<evidence type="ECO:0000313" key="2">
    <source>
        <dbReference type="EMBL" id="KAG0664585.1"/>
    </source>
</evidence>
<keyword evidence="1" id="KW-0732">Signal</keyword>
<dbReference type="PANTHER" id="PTHR34862">
    <property type="entry name" value="SPARK DOMAIN-CONTAINING PROTEIN"/>
    <property type="match status" value="1"/>
</dbReference>
<dbReference type="Proteomes" id="UP000777482">
    <property type="component" value="Unassembled WGS sequence"/>
</dbReference>
<proteinExistence type="predicted"/>
<protein>
    <submittedName>
        <fullName evidence="2">Uncharacterized protein</fullName>
    </submittedName>
</protein>
<dbReference type="EMBL" id="PUHQ01000013">
    <property type="protein sequence ID" value="KAG0664585.1"/>
    <property type="molecule type" value="Genomic_DNA"/>
</dbReference>
<accession>A0A9P6W7E3</accession>
<comment type="caution">
    <text evidence="2">The sequence shown here is derived from an EMBL/GenBank/DDBJ whole genome shotgun (WGS) entry which is preliminary data.</text>
</comment>
<dbReference type="PANTHER" id="PTHR34862:SF1">
    <property type="entry name" value="SPARK DOMAIN-CONTAINING PROTEIN"/>
    <property type="match status" value="1"/>
</dbReference>
<dbReference type="OrthoDB" id="2536450at2759"/>
<sequence>MLFRTLAITIAALAFAQSATAQSTDELLNSVMIGRRCIQGVSNLLGTEFATCASLGNLFPVAEETSETWTDLSYFVARPTGYSLSSSSFWMIQSQPNCSETAVANATSILEAGCSDELGAGNVAVVAIRDIVANFPRVKEGICLQQSTNGSYCATAVLTNFQNALGTDLTLSKLATVNLSALEDLPAQRMCDNCLHAMTTKLLPIFESDPAESQAGRAMAQYCGNTFLDGQIPSTVQEWSENATSSAPAVTSAPISGATKAVPYNYSVGVMLAILLGFGILH</sequence>
<keyword evidence="3" id="KW-1185">Reference proteome</keyword>
<name>A0A9P6W7E3_RHOMI</name>
<feature type="signal peptide" evidence="1">
    <location>
        <begin position="1"/>
        <end position="21"/>
    </location>
</feature>
<evidence type="ECO:0000313" key="3">
    <source>
        <dbReference type="Proteomes" id="UP000777482"/>
    </source>
</evidence>
<feature type="chain" id="PRO_5040122021" evidence="1">
    <location>
        <begin position="22"/>
        <end position="282"/>
    </location>
</feature>
<organism evidence="2 3">
    <name type="scientific">Rhodotorula mucilaginosa</name>
    <name type="common">Yeast</name>
    <name type="synonym">Rhodotorula rubra</name>
    <dbReference type="NCBI Taxonomy" id="5537"/>
    <lineage>
        <taxon>Eukaryota</taxon>
        <taxon>Fungi</taxon>
        <taxon>Dikarya</taxon>
        <taxon>Basidiomycota</taxon>
        <taxon>Pucciniomycotina</taxon>
        <taxon>Microbotryomycetes</taxon>
        <taxon>Sporidiobolales</taxon>
        <taxon>Sporidiobolaceae</taxon>
        <taxon>Rhodotorula</taxon>
    </lineage>
</organism>
<dbReference type="AlphaFoldDB" id="A0A9P6W7E3"/>
<evidence type="ECO:0000256" key="1">
    <source>
        <dbReference type="SAM" id="SignalP"/>
    </source>
</evidence>
<reference evidence="2 3" key="1">
    <citation type="submission" date="2020-11" db="EMBL/GenBank/DDBJ databases">
        <title>Kefir isolates.</title>
        <authorList>
            <person name="Marcisauskas S."/>
            <person name="Kim Y."/>
            <person name="Blasche S."/>
        </authorList>
    </citation>
    <scope>NUCLEOTIDE SEQUENCE [LARGE SCALE GENOMIC DNA]</scope>
    <source>
        <strain evidence="2 3">KR</strain>
    </source>
</reference>